<evidence type="ECO:0000256" key="12">
    <source>
        <dbReference type="SAM" id="MobiDB-lite"/>
    </source>
</evidence>
<feature type="compositionally biased region" description="Polar residues" evidence="12">
    <location>
        <begin position="409"/>
        <end position="430"/>
    </location>
</feature>
<dbReference type="FunFam" id="3.30.200.20:FF:000141">
    <property type="entry name" value="Non-specific serine/threonine protein kinase"/>
    <property type="match status" value="1"/>
</dbReference>
<evidence type="ECO:0000256" key="4">
    <source>
        <dbReference type="ARBA" id="ARBA00022553"/>
    </source>
</evidence>
<dbReference type="FunFam" id="1.10.510.10:FF:000073">
    <property type="entry name" value="Non-specific serine/threonine protein kinase"/>
    <property type="match status" value="1"/>
</dbReference>
<dbReference type="Proteomes" id="UP000790347">
    <property type="component" value="Unassembled WGS sequence"/>
</dbReference>
<dbReference type="InterPro" id="IPR036936">
    <property type="entry name" value="CRIB_dom_sf"/>
</dbReference>
<evidence type="ECO:0000256" key="6">
    <source>
        <dbReference type="ARBA" id="ARBA00022741"/>
    </source>
</evidence>
<evidence type="ECO:0000256" key="1">
    <source>
        <dbReference type="ARBA" id="ARBA00008874"/>
    </source>
</evidence>
<dbReference type="PROSITE" id="PS50108">
    <property type="entry name" value="CRIB"/>
    <property type="match status" value="1"/>
</dbReference>
<evidence type="ECO:0000256" key="10">
    <source>
        <dbReference type="ARBA" id="ARBA00048679"/>
    </source>
</evidence>
<keyword evidence="16" id="KW-1185">Reference proteome</keyword>
<sequence length="791" mass="89427">MFGKKKKKPLISAPTNFEHRVHTGFDRKEGKFVGLPPQWLSLIQGAGGGNSNRPKPIIDPSNITPTEIMDIKSHTIVRGQNSSVNVATAFIAANNKDINNPQISSRSLVSRSNSLRRIESPQPLKQKFNQFQQNLMEHNENVINNDQLPNNQPIRPFNLNHNHNNHPSQQQQSLLNSMNMESMPTTTTTYPPSTIMNPLLSTANNFIMANRIYPARNPTPVIQYQIPPQPSNGNFHNNNNNNINHHHMNTQQQQQQSMTARNVYNSNKIRYGVLPQIQQAQFISHNNNAKITNELPNNFHNQQLNIHHHQQQQQPSSNQLQQTIIMPNSAMQQFNNNSSVLKSSSTMFQQQENNPDLISTTNSNNRITNATNIHSNTHHSNNYINQMNLNQNLSNMTIHTKPMNSINHLKTNGTSQHHTQISPASSMNHNNGGGGQETTTTGIQQQHKNPNHQIVSNAAKSMVVNNVQHDNVSNAAMNQNPTTTTTNSSTVTSATVQQQQRVTHEQFRAALQMVVNPGDPREYLEHFVKIGEGSTGIVCIAYDKSQQRQVAVKKMDLRKQQRRELLFNEVVIMRDHHHPNIVEMYNSFLVDDELWVVMEFLQGGALTDIVTHARMDEEQIATVCKQCLKALSYLHSQGVIHRDIKSDSILLASDGRVKLSDFGFCAQVSNELPKRKSLVGTPYWMAPEVISRLPYGPEVDIWSLGIMVIEMIDGEPPFFNEPPLQAMRRIRDMPPPKLKNLQKVSANLLSFLEKMLIRDPNKRATATELLQHPFLRLAGQPKLLVPLMRLS</sequence>
<keyword evidence="4" id="KW-0597">Phosphoprotein</keyword>
<name>A0A922HZ25_DERFA</name>
<dbReference type="PROSITE" id="PS50011">
    <property type="entry name" value="PROTEIN_KINASE_DOM"/>
    <property type="match status" value="1"/>
</dbReference>
<evidence type="ECO:0000256" key="3">
    <source>
        <dbReference type="ARBA" id="ARBA00022527"/>
    </source>
</evidence>
<keyword evidence="7 15" id="KW-0418">Kinase</keyword>
<dbReference type="FunFam" id="3.90.810.10:FF:000002">
    <property type="entry name" value="Non-specific serine/threonine protein kinase"/>
    <property type="match status" value="1"/>
</dbReference>
<reference evidence="15" key="1">
    <citation type="submission" date="2013-05" db="EMBL/GenBank/DDBJ databases">
        <authorList>
            <person name="Yim A.K.Y."/>
            <person name="Chan T.F."/>
            <person name="Ji K.M."/>
            <person name="Liu X.Y."/>
            <person name="Zhou J.W."/>
            <person name="Li R.Q."/>
            <person name="Yang K.Y."/>
            <person name="Li J."/>
            <person name="Li M."/>
            <person name="Law P.T.W."/>
            <person name="Wu Y.L."/>
            <person name="Cai Z.L."/>
            <person name="Qin H."/>
            <person name="Bao Y."/>
            <person name="Leung R.K.K."/>
            <person name="Ng P.K.S."/>
            <person name="Zou J."/>
            <person name="Zhong X.J."/>
            <person name="Ran P.X."/>
            <person name="Zhong N.S."/>
            <person name="Liu Z.G."/>
            <person name="Tsui S.K.W."/>
        </authorList>
    </citation>
    <scope>NUCLEOTIDE SEQUENCE</scope>
    <source>
        <strain evidence="15">Derf</strain>
        <tissue evidence="15">Whole organism</tissue>
    </source>
</reference>
<dbReference type="Pfam" id="PF00069">
    <property type="entry name" value="Pkinase"/>
    <property type="match status" value="1"/>
</dbReference>
<dbReference type="PANTHER" id="PTHR45832:SF8">
    <property type="entry name" value="PROTEIN KINASE DOMAIN-CONTAINING PROTEIN"/>
    <property type="match status" value="1"/>
</dbReference>
<dbReference type="Gene3D" id="3.90.810.10">
    <property type="entry name" value="CRIB domain"/>
    <property type="match status" value="1"/>
</dbReference>
<keyword evidence="6 11" id="KW-0547">Nucleotide-binding</keyword>
<dbReference type="GO" id="GO:0005524">
    <property type="term" value="F:ATP binding"/>
    <property type="evidence" value="ECO:0007669"/>
    <property type="project" value="UniProtKB-UniRule"/>
</dbReference>
<evidence type="ECO:0000313" key="15">
    <source>
        <dbReference type="EMBL" id="KAH9515925.1"/>
    </source>
</evidence>
<comment type="catalytic activity">
    <reaction evidence="10">
        <text>L-seryl-[protein] + ATP = O-phospho-L-seryl-[protein] + ADP + H(+)</text>
        <dbReference type="Rhea" id="RHEA:17989"/>
        <dbReference type="Rhea" id="RHEA-COMP:9863"/>
        <dbReference type="Rhea" id="RHEA-COMP:11604"/>
        <dbReference type="ChEBI" id="CHEBI:15378"/>
        <dbReference type="ChEBI" id="CHEBI:29999"/>
        <dbReference type="ChEBI" id="CHEBI:30616"/>
        <dbReference type="ChEBI" id="CHEBI:83421"/>
        <dbReference type="ChEBI" id="CHEBI:456216"/>
        <dbReference type="EC" id="2.7.11.1"/>
    </reaction>
</comment>
<evidence type="ECO:0000256" key="9">
    <source>
        <dbReference type="ARBA" id="ARBA00047899"/>
    </source>
</evidence>
<dbReference type="InterPro" id="IPR011009">
    <property type="entry name" value="Kinase-like_dom_sf"/>
</dbReference>
<dbReference type="Pfam" id="PF00786">
    <property type="entry name" value="PBD"/>
    <property type="match status" value="1"/>
</dbReference>
<gene>
    <name evidence="15" type="primary">PAK7</name>
    <name evidence="15" type="ORF">DERF_006697</name>
</gene>
<dbReference type="EC" id="2.7.11.1" evidence="2"/>
<dbReference type="CDD" id="cd06648">
    <property type="entry name" value="STKc_PAK_II"/>
    <property type="match status" value="1"/>
</dbReference>
<dbReference type="InterPro" id="IPR017441">
    <property type="entry name" value="Protein_kinase_ATP_BS"/>
</dbReference>
<evidence type="ECO:0000256" key="11">
    <source>
        <dbReference type="PROSITE-ProRule" id="PRU10141"/>
    </source>
</evidence>
<dbReference type="SMART" id="SM00285">
    <property type="entry name" value="PBD"/>
    <property type="match status" value="1"/>
</dbReference>
<organism evidence="15 16">
    <name type="scientific">Dermatophagoides farinae</name>
    <name type="common">American house dust mite</name>
    <dbReference type="NCBI Taxonomy" id="6954"/>
    <lineage>
        <taxon>Eukaryota</taxon>
        <taxon>Metazoa</taxon>
        <taxon>Ecdysozoa</taxon>
        <taxon>Arthropoda</taxon>
        <taxon>Chelicerata</taxon>
        <taxon>Arachnida</taxon>
        <taxon>Acari</taxon>
        <taxon>Acariformes</taxon>
        <taxon>Sarcoptiformes</taxon>
        <taxon>Astigmata</taxon>
        <taxon>Psoroptidia</taxon>
        <taxon>Analgoidea</taxon>
        <taxon>Pyroglyphidae</taxon>
        <taxon>Dermatophagoidinae</taxon>
        <taxon>Dermatophagoides</taxon>
    </lineage>
</organism>
<comment type="catalytic activity">
    <reaction evidence="9">
        <text>L-threonyl-[protein] + ATP = O-phospho-L-threonyl-[protein] + ADP + H(+)</text>
        <dbReference type="Rhea" id="RHEA:46608"/>
        <dbReference type="Rhea" id="RHEA-COMP:11060"/>
        <dbReference type="Rhea" id="RHEA-COMP:11605"/>
        <dbReference type="ChEBI" id="CHEBI:15378"/>
        <dbReference type="ChEBI" id="CHEBI:30013"/>
        <dbReference type="ChEBI" id="CHEBI:30616"/>
        <dbReference type="ChEBI" id="CHEBI:61977"/>
        <dbReference type="ChEBI" id="CHEBI:456216"/>
        <dbReference type="EC" id="2.7.11.1"/>
    </reaction>
</comment>
<dbReference type="InterPro" id="IPR000719">
    <property type="entry name" value="Prot_kinase_dom"/>
</dbReference>
<evidence type="ECO:0000259" key="14">
    <source>
        <dbReference type="PROSITE" id="PS50108"/>
    </source>
</evidence>
<keyword evidence="8 11" id="KW-0067">ATP-binding</keyword>
<protein>
    <recommendedName>
        <fullName evidence="2">non-specific serine/threonine protein kinase</fullName>
        <ecNumber evidence="2">2.7.11.1</ecNumber>
    </recommendedName>
</protein>
<keyword evidence="5" id="KW-0808">Transferase</keyword>
<dbReference type="InterPro" id="IPR033923">
    <property type="entry name" value="PAK_BD"/>
</dbReference>
<dbReference type="CDD" id="cd01093">
    <property type="entry name" value="CRIB_PAK_like"/>
    <property type="match status" value="1"/>
</dbReference>
<evidence type="ECO:0000256" key="2">
    <source>
        <dbReference type="ARBA" id="ARBA00012513"/>
    </source>
</evidence>
<comment type="caution">
    <text evidence="15">The sequence shown here is derived from an EMBL/GenBank/DDBJ whole genome shotgun (WGS) entry which is preliminary data.</text>
</comment>
<feature type="binding site" evidence="11">
    <location>
        <position position="554"/>
    </location>
    <ligand>
        <name>ATP</name>
        <dbReference type="ChEBI" id="CHEBI:30616"/>
    </ligand>
</feature>
<evidence type="ECO:0000259" key="13">
    <source>
        <dbReference type="PROSITE" id="PS50011"/>
    </source>
</evidence>
<feature type="compositionally biased region" description="Low complexity" evidence="12">
    <location>
        <begin position="437"/>
        <end position="446"/>
    </location>
</feature>
<dbReference type="PANTHER" id="PTHR45832">
    <property type="entry name" value="SERINE/THREONINE-PROTEIN KINASE SAMKA-RELATED-RELATED"/>
    <property type="match status" value="1"/>
</dbReference>
<proteinExistence type="inferred from homology"/>
<comment type="similarity">
    <text evidence="1">Belongs to the protein kinase superfamily. STE Ser/Thr protein kinase family. STE20 subfamily.</text>
</comment>
<feature type="region of interest" description="Disordered" evidence="12">
    <location>
        <begin position="409"/>
        <end position="448"/>
    </location>
</feature>
<dbReference type="Gene3D" id="1.10.510.10">
    <property type="entry name" value="Transferase(Phosphotransferase) domain 1"/>
    <property type="match status" value="1"/>
</dbReference>
<dbReference type="InterPro" id="IPR051931">
    <property type="entry name" value="PAK3-like"/>
</dbReference>
<dbReference type="GO" id="GO:0004674">
    <property type="term" value="F:protein serine/threonine kinase activity"/>
    <property type="evidence" value="ECO:0007669"/>
    <property type="project" value="UniProtKB-KW"/>
</dbReference>
<dbReference type="AlphaFoldDB" id="A0A922HZ25"/>
<reference evidence="15" key="2">
    <citation type="journal article" date="2022" name="Res Sq">
        <title>Comparative Genomics Reveals Insights into the Divergent Evolution of Astigmatic Mites and Household Pest Adaptations.</title>
        <authorList>
            <person name="Xiong Q."/>
            <person name="Wan A.T.-Y."/>
            <person name="Liu X.-Y."/>
            <person name="Fung C.S.-H."/>
            <person name="Xiao X."/>
            <person name="Malainual N."/>
            <person name="Hou J."/>
            <person name="Wang L."/>
            <person name="Wang M."/>
            <person name="Yang K."/>
            <person name="Cui Y."/>
            <person name="Leung E."/>
            <person name="Nong W."/>
            <person name="Shin S.-K."/>
            <person name="Au S."/>
            <person name="Jeong K.Y."/>
            <person name="Chew F.T."/>
            <person name="Hui J."/>
            <person name="Leung T.F."/>
            <person name="Tungtrongchitr A."/>
            <person name="Zhong N."/>
            <person name="Liu Z."/>
            <person name="Tsui S."/>
        </authorList>
    </citation>
    <scope>NUCLEOTIDE SEQUENCE</scope>
    <source>
        <strain evidence="15">Derf</strain>
        <tissue evidence="15">Whole organism</tissue>
    </source>
</reference>
<feature type="domain" description="Protein kinase" evidence="13">
    <location>
        <begin position="524"/>
        <end position="775"/>
    </location>
</feature>
<dbReference type="EMBL" id="ASGP02000003">
    <property type="protein sequence ID" value="KAH9515925.1"/>
    <property type="molecule type" value="Genomic_DNA"/>
</dbReference>
<dbReference type="PROSITE" id="PS00107">
    <property type="entry name" value="PROTEIN_KINASE_ATP"/>
    <property type="match status" value="1"/>
</dbReference>
<feature type="domain" description="CRIB" evidence="14">
    <location>
        <begin position="11"/>
        <end position="24"/>
    </location>
</feature>
<evidence type="ECO:0000313" key="16">
    <source>
        <dbReference type="Proteomes" id="UP000790347"/>
    </source>
</evidence>
<evidence type="ECO:0000256" key="7">
    <source>
        <dbReference type="ARBA" id="ARBA00022777"/>
    </source>
</evidence>
<accession>A0A922HZ25</accession>
<evidence type="ECO:0000256" key="5">
    <source>
        <dbReference type="ARBA" id="ARBA00022679"/>
    </source>
</evidence>
<dbReference type="SUPFAM" id="SSF56112">
    <property type="entry name" value="Protein kinase-like (PK-like)"/>
    <property type="match status" value="1"/>
</dbReference>
<evidence type="ECO:0000256" key="8">
    <source>
        <dbReference type="ARBA" id="ARBA00022840"/>
    </source>
</evidence>
<dbReference type="Gene3D" id="3.30.200.20">
    <property type="entry name" value="Phosphorylase Kinase, domain 1"/>
    <property type="match status" value="1"/>
</dbReference>
<dbReference type="InterPro" id="IPR000095">
    <property type="entry name" value="CRIB_dom"/>
</dbReference>
<keyword evidence="3" id="KW-0723">Serine/threonine-protein kinase</keyword>